<dbReference type="EMBL" id="VIFY01000016">
    <property type="protein sequence ID" value="TQB75729.1"/>
    <property type="molecule type" value="Genomic_DNA"/>
</dbReference>
<dbReference type="AlphaFoldDB" id="A0A507R2R9"/>
<accession>A0A507R2R9</accession>
<feature type="region of interest" description="Disordered" evidence="1">
    <location>
        <begin position="13"/>
        <end position="37"/>
    </location>
</feature>
<proteinExistence type="predicted"/>
<name>A0A507R2R9_MONPU</name>
<dbReference type="Proteomes" id="UP000319663">
    <property type="component" value="Unassembled WGS sequence"/>
</dbReference>
<protein>
    <submittedName>
        <fullName evidence="2">Uncharacterized protein</fullName>
    </submittedName>
</protein>
<evidence type="ECO:0000313" key="2">
    <source>
        <dbReference type="EMBL" id="TQB75729.1"/>
    </source>
</evidence>
<gene>
    <name evidence="2" type="ORF">MPDQ_002029</name>
</gene>
<evidence type="ECO:0000256" key="1">
    <source>
        <dbReference type="SAM" id="MobiDB-lite"/>
    </source>
</evidence>
<organism evidence="2 3">
    <name type="scientific">Monascus purpureus</name>
    <name type="common">Red mold</name>
    <name type="synonym">Monascus anka</name>
    <dbReference type="NCBI Taxonomy" id="5098"/>
    <lineage>
        <taxon>Eukaryota</taxon>
        <taxon>Fungi</taxon>
        <taxon>Dikarya</taxon>
        <taxon>Ascomycota</taxon>
        <taxon>Pezizomycotina</taxon>
        <taxon>Eurotiomycetes</taxon>
        <taxon>Eurotiomycetidae</taxon>
        <taxon>Eurotiales</taxon>
        <taxon>Aspergillaceae</taxon>
        <taxon>Monascus</taxon>
    </lineage>
</organism>
<reference evidence="2 3" key="1">
    <citation type="submission" date="2019-06" db="EMBL/GenBank/DDBJ databases">
        <title>Wine fermentation using esterase from Monascus purpureus.</title>
        <authorList>
            <person name="Geng C."/>
            <person name="Zhang Y."/>
        </authorList>
    </citation>
    <scope>NUCLEOTIDE SEQUENCE [LARGE SCALE GENOMIC DNA]</scope>
    <source>
        <strain evidence="2">HQ1</strain>
    </source>
</reference>
<keyword evidence="3" id="KW-1185">Reference proteome</keyword>
<evidence type="ECO:0000313" key="3">
    <source>
        <dbReference type="Proteomes" id="UP000319663"/>
    </source>
</evidence>
<sequence>MLGFSSISAALHLRSKDPDENDSDTNLLPSESPPPYTLAPVRYQYVHFGIGGAGNIRN</sequence>
<comment type="caution">
    <text evidence="2">The sequence shown here is derived from an EMBL/GenBank/DDBJ whole genome shotgun (WGS) entry which is preliminary data.</text>
</comment>